<feature type="domain" description="Homeobox" evidence="5">
    <location>
        <begin position="70"/>
        <end position="135"/>
    </location>
</feature>
<dbReference type="SUPFAM" id="SSF46689">
    <property type="entry name" value="Homeodomain-like"/>
    <property type="match status" value="1"/>
</dbReference>
<feature type="region of interest" description="Disordered" evidence="4">
    <location>
        <begin position="226"/>
        <end position="245"/>
    </location>
</feature>
<reference evidence="6" key="2">
    <citation type="submission" date="2023-04" db="EMBL/GenBank/DDBJ databases">
        <authorList>
            <person name="Bruccoleri R.E."/>
            <person name="Oakeley E.J."/>
            <person name="Faust A.-M."/>
            <person name="Dessus-Babus S."/>
            <person name="Altorfer M."/>
            <person name="Burckhardt D."/>
            <person name="Oertli M."/>
            <person name="Naumann U."/>
            <person name="Petersen F."/>
            <person name="Wong J."/>
        </authorList>
    </citation>
    <scope>NUCLEOTIDE SEQUENCE</scope>
    <source>
        <strain evidence="6">GSM-AAB239-AS_SAM_17_03QT</strain>
        <tissue evidence="6">Leaf</tissue>
    </source>
</reference>
<dbReference type="GO" id="GO:0003677">
    <property type="term" value="F:DNA binding"/>
    <property type="evidence" value="ECO:0007669"/>
    <property type="project" value="UniProtKB-UniRule"/>
</dbReference>
<dbReference type="Gene3D" id="1.10.10.60">
    <property type="entry name" value="Homeodomain-like"/>
    <property type="match status" value="1"/>
</dbReference>
<dbReference type="PANTHER" id="PTHR46777:SF5">
    <property type="entry name" value="WUSCHEL-RELATED HOMEOBOX 13"/>
    <property type="match status" value="1"/>
</dbReference>
<proteinExistence type="predicted"/>
<evidence type="ECO:0000313" key="7">
    <source>
        <dbReference type="Proteomes" id="UP001140949"/>
    </source>
</evidence>
<dbReference type="PANTHER" id="PTHR46777">
    <property type="entry name" value="WUSCHEL-RELATED HOMEOBOX 13"/>
    <property type="match status" value="1"/>
</dbReference>
<sequence length="245" mass="27624">MGEVRGGGRGAMDGNVMTEEQLEDLRRQISIYATICEQLVEMHKSHHHPFSGTRLGSLNSDLLMTSNIHRIAARQRWSPTAIQLQILENIFGQGNGIPSKQRIKEITIQLTQHGQVSETNVYNWFQNRRARSKRKQPPTSSVVAGSEFEEEIESPSEKETCYEKLPSIVDDLPFHTTESSSQVRRYIDPEPKRTEGMSQVHDTDSLDQMSFYQSILSNPRIDHLAGMMESPGSCSPFRSGESSGM</sequence>
<feature type="DNA-binding region" description="Homeobox" evidence="2">
    <location>
        <begin position="72"/>
        <end position="136"/>
    </location>
</feature>
<evidence type="ECO:0000256" key="1">
    <source>
        <dbReference type="ARBA" id="ARBA00004123"/>
    </source>
</evidence>
<reference evidence="6" key="1">
    <citation type="journal article" date="2023" name="GigaByte">
        <title>Genome assembly of the bearded iris, Iris pallida Lam.</title>
        <authorList>
            <person name="Bruccoleri R.E."/>
            <person name="Oakeley E.J."/>
            <person name="Faust A.M.E."/>
            <person name="Altorfer M."/>
            <person name="Dessus-Babus S."/>
            <person name="Burckhardt D."/>
            <person name="Oertli M."/>
            <person name="Naumann U."/>
            <person name="Petersen F."/>
            <person name="Wong J."/>
        </authorList>
    </citation>
    <scope>NUCLEOTIDE SEQUENCE</scope>
    <source>
        <strain evidence="6">GSM-AAB239-AS_SAM_17_03QT</strain>
    </source>
</reference>
<dbReference type="InterPro" id="IPR001356">
    <property type="entry name" value="HD"/>
</dbReference>
<evidence type="ECO:0000313" key="6">
    <source>
        <dbReference type="EMBL" id="KAJ6802250.1"/>
    </source>
</evidence>
<dbReference type="GO" id="GO:0003700">
    <property type="term" value="F:DNA-binding transcription factor activity"/>
    <property type="evidence" value="ECO:0007669"/>
    <property type="project" value="InterPro"/>
</dbReference>
<dbReference type="GO" id="GO:0005634">
    <property type="term" value="C:nucleus"/>
    <property type="evidence" value="ECO:0007669"/>
    <property type="project" value="UniProtKB-SubCell"/>
</dbReference>
<keyword evidence="2 3" id="KW-0238">DNA-binding</keyword>
<dbReference type="Pfam" id="PF00046">
    <property type="entry name" value="Homeodomain"/>
    <property type="match status" value="1"/>
</dbReference>
<keyword evidence="2 3" id="KW-0371">Homeobox</keyword>
<dbReference type="CDD" id="cd00086">
    <property type="entry name" value="homeodomain"/>
    <property type="match status" value="1"/>
</dbReference>
<accession>A0AAX6EE54</accession>
<feature type="region of interest" description="Disordered" evidence="4">
    <location>
        <begin position="131"/>
        <end position="159"/>
    </location>
</feature>
<dbReference type="InterPro" id="IPR044559">
    <property type="entry name" value="WOX13-like"/>
</dbReference>
<evidence type="ECO:0000256" key="4">
    <source>
        <dbReference type="SAM" id="MobiDB-lite"/>
    </source>
</evidence>
<evidence type="ECO:0000256" key="3">
    <source>
        <dbReference type="RuleBase" id="RU000682"/>
    </source>
</evidence>
<dbReference type="EMBL" id="JANAVB010037417">
    <property type="protein sequence ID" value="KAJ6802250.1"/>
    <property type="molecule type" value="Genomic_DNA"/>
</dbReference>
<dbReference type="InterPro" id="IPR009057">
    <property type="entry name" value="Homeodomain-like_sf"/>
</dbReference>
<protein>
    <submittedName>
        <fullName evidence="6">WUSCHEL-related homeobox 8-like isoform X2</fullName>
    </submittedName>
</protein>
<keyword evidence="2 3" id="KW-0539">Nucleus</keyword>
<evidence type="ECO:0000259" key="5">
    <source>
        <dbReference type="PROSITE" id="PS50071"/>
    </source>
</evidence>
<dbReference type="SMART" id="SM00389">
    <property type="entry name" value="HOX"/>
    <property type="match status" value="1"/>
</dbReference>
<gene>
    <name evidence="6" type="ORF">M6B38_194345</name>
</gene>
<dbReference type="Proteomes" id="UP001140949">
    <property type="component" value="Unassembled WGS sequence"/>
</dbReference>
<organism evidence="6 7">
    <name type="scientific">Iris pallida</name>
    <name type="common">Sweet iris</name>
    <dbReference type="NCBI Taxonomy" id="29817"/>
    <lineage>
        <taxon>Eukaryota</taxon>
        <taxon>Viridiplantae</taxon>
        <taxon>Streptophyta</taxon>
        <taxon>Embryophyta</taxon>
        <taxon>Tracheophyta</taxon>
        <taxon>Spermatophyta</taxon>
        <taxon>Magnoliopsida</taxon>
        <taxon>Liliopsida</taxon>
        <taxon>Asparagales</taxon>
        <taxon>Iridaceae</taxon>
        <taxon>Iridoideae</taxon>
        <taxon>Irideae</taxon>
        <taxon>Iris</taxon>
    </lineage>
</organism>
<comment type="subcellular location">
    <subcellularLocation>
        <location evidence="1 2 3">Nucleus</location>
    </subcellularLocation>
</comment>
<evidence type="ECO:0000256" key="2">
    <source>
        <dbReference type="PROSITE-ProRule" id="PRU00108"/>
    </source>
</evidence>
<dbReference type="PROSITE" id="PS50071">
    <property type="entry name" value="HOMEOBOX_2"/>
    <property type="match status" value="1"/>
</dbReference>
<dbReference type="AlphaFoldDB" id="A0AAX6EE54"/>
<keyword evidence="7" id="KW-1185">Reference proteome</keyword>
<name>A0AAX6EE54_IRIPA</name>
<comment type="caution">
    <text evidence="6">The sequence shown here is derived from an EMBL/GenBank/DDBJ whole genome shotgun (WGS) entry which is preliminary data.</text>
</comment>